<gene>
    <name evidence="2" type="ORF">LR394_28865</name>
</gene>
<dbReference type="AlphaFoldDB" id="A0A9X1SWL6"/>
<accession>A0A9X1SWL6</accession>
<evidence type="ECO:0000259" key="1">
    <source>
        <dbReference type="Pfam" id="PF13460"/>
    </source>
</evidence>
<dbReference type="Proteomes" id="UP001138997">
    <property type="component" value="Unassembled WGS sequence"/>
</dbReference>
<sequence>MAKNPPIVVTGAAGRAGQAVVREATSRGIPVIAVVRDPARAFDLAGDGVRVAAGNALDPTRLTPQRLGLTTPPRGWVSAISPFSAPPETFEGFNTDFYADISRAALTAVRAASISRLIVIGLFATLEGPRGAVLDDGTLFPESLKPFARAHATGLRTLRAEGGDVDWLTLVPPPLLTLDAPVTGGYQLGDGKLDASRAGNALSYADLAVAVLDEIDVPSRHREQVAVYPSS</sequence>
<protein>
    <submittedName>
        <fullName evidence="2">NAD(P)H-binding protein</fullName>
    </submittedName>
</protein>
<dbReference type="RefSeq" id="WP_231447727.1">
    <property type="nucleotide sequence ID" value="NZ_JAJOMB010000019.1"/>
</dbReference>
<reference evidence="2" key="1">
    <citation type="submission" date="2021-11" db="EMBL/GenBank/DDBJ databases">
        <title>Streptomyces corallinus and Kineosporia corallina sp. nov., two new coral-derived marine actinobacteria.</title>
        <authorList>
            <person name="Buangrab K."/>
            <person name="Sutthacheep M."/>
            <person name="Yeemin T."/>
            <person name="Harunari E."/>
            <person name="Igarashi Y."/>
            <person name="Sripreechasak P."/>
            <person name="Kanchanasin P."/>
            <person name="Tanasupawat S."/>
            <person name="Phongsopitanun W."/>
        </authorList>
    </citation>
    <scope>NUCLEOTIDE SEQUENCE</scope>
    <source>
        <strain evidence="2">JCM 31032</strain>
    </source>
</reference>
<dbReference type="GO" id="GO:0016646">
    <property type="term" value="F:oxidoreductase activity, acting on the CH-NH group of donors, NAD or NADP as acceptor"/>
    <property type="evidence" value="ECO:0007669"/>
    <property type="project" value="TreeGrafter"/>
</dbReference>
<proteinExistence type="predicted"/>
<dbReference type="Gene3D" id="3.40.50.720">
    <property type="entry name" value="NAD(P)-binding Rossmann-like Domain"/>
    <property type="match status" value="1"/>
</dbReference>
<dbReference type="PANTHER" id="PTHR43355:SF2">
    <property type="entry name" value="FLAVIN REDUCTASE (NADPH)"/>
    <property type="match status" value="1"/>
</dbReference>
<comment type="caution">
    <text evidence="2">The sequence shown here is derived from an EMBL/GenBank/DDBJ whole genome shotgun (WGS) entry which is preliminary data.</text>
</comment>
<dbReference type="EMBL" id="JAJOMB010000019">
    <property type="protein sequence ID" value="MCD5314921.1"/>
    <property type="molecule type" value="Genomic_DNA"/>
</dbReference>
<dbReference type="InterPro" id="IPR036291">
    <property type="entry name" value="NAD(P)-bd_dom_sf"/>
</dbReference>
<feature type="domain" description="NAD(P)-binding" evidence="1">
    <location>
        <begin position="11"/>
        <end position="215"/>
    </location>
</feature>
<keyword evidence="3" id="KW-1185">Reference proteome</keyword>
<dbReference type="Pfam" id="PF13460">
    <property type="entry name" value="NAD_binding_10"/>
    <property type="match status" value="1"/>
</dbReference>
<evidence type="ECO:0000313" key="2">
    <source>
        <dbReference type="EMBL" id="MCD5314921.1"/>
    </source>
</evidence>
<dbReference type="InterPro" id="IPR051606">
    <property type="entry name" value="Polyketide_Oxido-like"/>
</dbReference>
<dbReference type="SUPFAM" id="SSF51735">
    <property type="entry name" value="NAD(P)-binding Rossmann-fold domains"/>
    <property type="match status" value="1"/>
</dbReference>
<evidence type="ECO:0000313" key="3">
    <source>
        <dbReference type="Proteomes" id="UP001138997"/>
    </source>
</evidence>
<name>A0A9X1SWL6_9ACTN</name>
<dbReference type="InterPro" id="IPR016040">
    <property type="entry name" value="NAD(P)-bd_dom"/>
</dbReference>
<organism evidence="2 3">
    <name type="scientific">Kineosporia babensis</name>
    <dbReference type="NCBI Taxonomy" id="499548"/>
    <lineage>
        <taxon>Bacteria</taxon>
        <taxon>Bacillati</taxon>
        <taxon>Actinomycetota</taxon>
        <taxon>Actinomycetes</taxon>
        <taxon>Kineosporiales</taxon>
        <taxon>Kineosporiaceae</taxon>
        <taxon>Kineosporia</taxon>
    </lineage>
</organism>
<dbReference type="PANTHER" id="PTHR43355">
    <property type="entry name" value="FLAVIN REDUCTASE (NADPH)"/>
    <property type="match status" value="1"/>
</dbReference>